<dbReference type="PANTHER" id="PTHR10343:SF84">
    <property type="entry name" value="5'-AMP-ACTIVATED PROTEIN KINASE SUBUNIT BETA-1"/>
    <property type="match status" value="1"/>
</dbReference>
<gene>
    <name evidence="4" type="ORF">CH360_07780</name>
    <name evidence="5" type="ORF">CH373_10035</name>
</gene>
<dbReference type="Proteomes" id="UP000231962">
    <property type="component" value="Unassembled WGS sequence"/>
</dbReference>
<feature type="domain" description="AMP-activated protein kinase glycogen-binding" evidence="3">
    <location>
        <begin position="207"/>
        <end position="280"/>
    </location>
</feature>
<dbReference type="Pfam" id="PF16561">
    <property type="entry name" value="AMPK1_CBM"/>
    <property type="match status" value="1"/>
</dbReference>
<organism evidence="5 7">
    <name type="scientific">Leptospira perolatii</name>
    <dbReference type="NCBI Taxonomy" id="2023191"/>
    <lineage>
        <taxon>Bacteria</taxon>
        <taxon>Pseudomonadati</taxon>
        <taxon>Spirochaetota</taxon>
        <taxon>Spirochaetia</taxon>
        <taxon>Leptospirales</taxon>
        <taxon>Leptospiraceae</taxon>
        <taxon>Leptospira</taxon>
    </lineage>
</organism>
<dbReference type="InterPro" id="IPR013783">
    <property type="entry name" value="Ig-like_fold"/>
</dbReference>
<sequence length="290" mass="33551">MLNWKRTKLTIVLAILLSFTLAAEEAGDWIGGFSSTDYEEGQEDLPEENIYYFWELENLPKAISPQFIRYLDTGTSLRTGRLINRGILFTYEGLTNDEVAVCADFTYWQCVDLRKNDKGVFYGVLDLPAQGLYEPKEAYEYKFKVDGLFTHDPKNRNTYEDGEGSLISKIQFHEGKPSKQLSTRVLEDSPYEEKEFRTVEFRMVDANAESISLVGDFNHWDPELDFLVKEKRGVFRLVKKLKPGTYYYNFVVDGKVIPEPFNQDTVLREETGEISSTLLVPERSHVLERK</sequence>
<keyword evidence="6" id="KW-1185">Reference proteome</keyword>
<evidence type="ECO:0000256" key="1">
    <source>
        <dbReference type="ARBA" id="ARBA00010926"/>
    </source>
</evidence>
<dbReference type="CDD" id="cd02859">
    <property type="entry name" value="E_set_AMPKbeta_like_N"/>
    <property type="match status" value="1"/>
</dbReference>
<dbReference type="InterPro" id="IPR050827">
    <property type="entry name" value="CRP1_MDG1_kinase"/>
</dbReference>
<accession>A0A2M9ZMJ7</accession>
<evidence type="ECO:0000313" key="7">
    <source>
        <dbReference type="Proteomes" id="UP000231990"/>
    </source>
</evidence>
<evidence type="ECO:0000313" key="4">
    <source>
        <dbReference type="EMBL" id="PJZ70113.1"/>
    </source>
</evidence>
<dbReference type="EMBL" id="NPDY01000005">
    <property type="protein sequence ID" value="PJZ70113.1"/>
    <property type="molecule type" value="Genomic_DNA"/>
</dbReference>
<dbReference type="Proteomes" id="UP000231990">
    <property type="component" value="Unassembled WGS sequence"/>
</dbReference>
<feature type="chain" id="PRO_5014786865" evidence="2">
    <location>
        <begin position="24"/>
        <end position="290"/>
    </location>
</feature>
<evidence type="ECO:0000313" key="6">
    <source>
        <dbReference type="Proteomes" id="UP000231962"/>
    </source>
</evidence>
<dbReference type="OrthoDB" id="5451596at2"/>
<keyword evidence="2" id="KW-0732">Signal</keyword>
<evidence type="ECO:0000259" key="3">
    <source>
        <dbReference type="Pfam" id="PF16561"/>
    </source>
</evidence>
<dbReference type="RefSeq" id="WP_100713449.1">
    <property type="nucleotide sequence ID" value="NZ_NPDY01000005.1"/>
</dbReference>
<comment type="similarity">
    <text evidence="1">Belongs to the 5'-AMP-activated protein kinase beta subunit family.</text>
</comment>
<dbReference type="InterPro" id="IPR032640">
    <property type="entry name" value="AMPK1_CBM"/>
</dbReference>
<reference evidence="6 7" key="1">
    <citation type="submission" date="2017-07" db="EMBL/GenBank/DDBJ databases">
        <title>Leptospira spp. isolated from tropical soils.</title>
        <authorList>
            <person name="Thibeaux R."/>
            <person name="Iraola G."/>
            <person name="Ferres I."/>
            <person name="Bierque E."/>
            <person name="Girault D."/>
            <person name="Soupe-Gilbert M.-E."/>
            <person name="Picardeau M."/>
            <person name="Goarant C."/>
        </authorList>
    </citation>
    <scope>NUCLEOTIDE SEQUENCE [LARGE SCALE GENOMIC DNA]</scope>
    <source>
        <strain evidence="5 7">FH1-B-B1</strain>
        <strain evidence="4 6">FH1-B-C1</strain>
    </source>
</reference>
<protein>
    <submittedName>
        <fullName evidence="5">Carbohydrate-binding module 48</fullName>
    </submittedName>
</protein>
<dbReference type="AlphaFoldDB" id="A0A2M9ZMJ7"/>
<dbReference type="InterPro" id="IPR014756">
    <property type="entry name" value="Ig_E-set"/>
</dbReference>
<dbReference type="Gene3D" id="2.60.40.10">
    <property type="entry name" value="Immunoglobulins"/>
    <property type="match status" value="2"/>
</dbReference>
<dbReference type="PANTHER" id="PTHR10343">
    <property type="entry name" value="5'-AMP-ACTIVATED PROTEIN KINASE , BETA SUBUNIT"/>
    <property type="match status" value="1"/>
</dbReference>
<feature type="signal peptide" evidence="2">
    <location>
        <begin position="1"/>
        <end position="23"/>
    </location>
</feature>
<evidence type="ECO:0000313" key="5">
    <source>
        <dbReference type="EMBL" id="PJZ73302.1"/>
    </source>
</evidence>
<proteinExistence type="inferred from homology"/>
<dbReference type="SUPFAM" id="SSF81296">
    <property type="entry name" value="E set domains"/>
    <property type="match status" value="2"/>
</dbReference>
<dbReference type="EMBL" id="NPDZ01000005">
    <property type="protein sequence ID" value="PJZ73302.1"/>
    <property type="molecule type" value="Genomic_DNA"/>
</dbReference>
<evidence type="ECO:0000256" key="2">
    <source>
        <dbReference type="SAM" id="SignalP"/>
    </source>
</evidence>
<name>A0A2M9ZMJ7_9LEPT</name>
<comment type="caution">
    <text evidence="5">The sequence shown here is derived from an EMBL/GenBank/DDBJ whole genome shotgun (WGS) entry which is preliminary data.</text>
</comment>